<feature type="region of interest" description="Disordered" evidence="2">
    <location>
        <begin position="1762"/>
        <end position="1794"/>
    </location>
</feature>
<feature type="compositionally biased region" description="Low complexity" evidence="2">
    <location>
        <begin position="19"/>
        <end position="41"/>
    </location>
</feature>
<dbReference type="EMBL" id="JADGJQ010000015">
    <property type="protein sequence ID" value="KAJ3180700.1"/>
    <property type="molecule type" value="Genomic_DNA"/>
</dbReference>
<feature type="region of interest" description="Disordered" evidence="2">
    <location>
        <begin position="1888"/>
        <end position="1918"/>
    </location>
</feature>
<feature type="compositionally biased region" description="Pro residues" evidence="2">
    <location>
        <begin position="1987"/>
        <end position="2005"/>
    </location>
</feature>
<name>A0AAD5TNV8_9FUNG</name>
<feature type="compositionally biased region" description="Low complexity" evidence="2">
    <location>
        <begin position="2103"/>
        <end position="2122"/>
    </location>
</feature>
<feature type="compositionally biased region" description="Low complexity" evidence="2">
    <location>
        <begin position="1552"/>
        <end position="1569"/>
    </location>
</feature>
<feature type="region of interest" description="Disordered" evidence="2">
    <location>
        <begin position="1524"/>
        <end position="1592"/>
    </location>
</feature>
<accession>A0AAD5TNV8</accession>
<feature type="region of interest" description="Disordered" evidence="2">
    <location>
        <begin position="323"/>
        <end position="353"/>
    </location>
</feature>
<feature type="coiled-coil region" evidence="1">
    <location>
        <begin position="1446"/>
        <end position="1480"/>
    </location>
</feature>
<dbReference type="PANTHER" id="PTHR43941:SF1">
    <property type="entry name" value="STRUCTURAL MAINTENANCE OF CHROMOSOMES PROTEIN 2"/>
    <property type="match status" value="1"/>
</dbReference>
<keyword evidence="1" id="KW-0175">Coiled coil</keyword>
<dbReference type="Proteomes" id="UP001212152">
    <property type="component" value="Unassembled WGS sequence"/>
</dbReference>
<feature type="region of interest" description="Disordered" evidence="2">
    <location>
        <begin position="1972"/>
        <end position="2177"/>
    </location>
</feature>
<feature type="compositionally biased region" description="Polar residues" evidence="2">
    <location>
        <begin position="1769"/>
        <end position="1780"/>
    </location>
</feature>
<comment type="caution">
    <text evidence="3">The sequence shown here is derived from an EMBL/GenBank/DDBJ whole genome shotgun (WGS) entry which is preliminary data.</text>
</comment>
<dbReference type="GO" id="GO:0003682">
    <property type="term" value="F:chromatin binding"/>
    <property type="evidence" value="ECO:0007669"/>
    <property type="project" value="TreeGrafter"/>
</dbReference>
<feature type="compositionally biased region" description="Low complexity" evidence="2">
    <location>
        <begin position="331"/>
        <end position="349"/>
    </location>
</feature>
<feature type="region of interest" description="Disordered" evidence="2">
    <location>
        <begin position="1"/>
        <end position="44"/>
    </location>
</feature>
<dbReference type="PANTHER" id="PTHR43941">
    <property type="entry name" value="STRUCTURAL MAINTENANCE OF CHROMOSOMES PROTEIN 2"/>
    <property type="match status" value="1"/>
</dbReference>
<dbReference type="GO" id="GO:0000793">
    <property type="term" value="C:condensed chromosome"/>
    <property type="evidence" value="ECO:0007669"/>
    <property type="project" value="TreeGrafter"/>
</dbReference>
<evidence type="ECO:0000313" key="4">
    <source>
        <dbReference type="Proteomes" id="UP001212152"/>
    </source>
</evidence>
<feature type="coiled-coil region" evidence="1">
    <location>
        <begin position="1933"/>
        <end position="1960"/>
    </location>
</feature>
<feature type="coiled-coil region" evidence="1">
    <location>
        <begin position="1209"/>
        <end position="1261"/>
    </location>
</feature>
<feature type="compositionally biased region" description="Low complexity" evidence="2">
    <location>
        <begin position="1833"/>
        <end position="1856"/>
    </location>
</feature>
<organism evidence="3 4">
    <name type="scientific">Geranomyces variabilis</name>
    <dbReference type="NCBI Taxonomy" id="109894"/>
    <lineage>
        <taxon>Eukaryota</taxon>
        <taxon>Fungi</taxon>
        <taxon>Fungi incertae sedis</taxon>
        <taxon>Chytridiomycota</taxon>
        <taxon>Chytridiomycota incertae sedis</taxon>
        <taxon>Chytridiomycetes</taxon>
        <taxon>Spizellomycetales</taxon>
        <taxon>Powellomycetaceae</taxon>
        <taxon>Geranomyces</taxon>
    </lineage>
</organism>
<feature type="coiled-coil region" evidence="1">
    <location>
        <begin position="254"/>
        <end position="319"/>
    </location>
</feature>
<sequence>MTGTTIPSANGSPAIPNRSSSSSSLSSSSSSSASSLASPSSRLPVPSFLRRSLMNLAAAARGQSAIGGGGGMQDEAAQEVEPATTHQPQTTAVPTAATATTTTATRLPLQHQLPGNRSAGTDDRVNTPAALPSYDDSAKIDTNHSISPATTNRPLSASPQSPTSDADPAAGGGVSSLLPVPKRARARPGSAGSADMVVVNDDLIPTPPESPTFSRDGGVTGAAAAAATAAATASPSPASQQKLKVELRETTLAAQQYRSQIDALHAALEEKDSRIAKLTNTVGELKEVNSGAEEYIAGLESQVERHAEIASTVERLEAELAMERRGGGAADGASTQQQQQQQSKTAQSDDAVDDPHVAETKLAISNLWAQLMEQESKTAELADDDVSEQDRVSFARKIRAQIDELQKQLPEGTTTTSSAAPSFVPHVVVPATDDVILLQQTVAKLKSELAEKTSDHQALAQAYDALHAEVEHYSAEIRILRDGLVDHHGRTTEEDSRVAATLVDANAELERLVHGLEKRIAELAEANATLASESEIAEARFGREVDERVKENEVLVRKLEEVKSAHEAAVREKEEAVARQQEEHLRMHDDVVRDLTASRDAHAAERDTLVARVAELESARATLAAEKAALAAQHDEHLRAHDDVVRDLTNSRDAHAAERDTLATRVTELETADAALSAEKAALAAKHEEHLRTHGDVVRDLANSRDAHAAERDTLVTRITDLEAARDAAQAKHDALTVTHDSHLAEKEALVAQLVAMEASHAALVSERDALAVDHDGAKARLVVYEVAARDLASERDGHAAEKESLAARLADVEAAHAALVAERDALKADNVGLKNIVSKHEESTRELAGTQGEQAREAEAARSQLAQLEAKHAALVAEKEALVAEKEALAQEHAAHLQTHDNVVRDLAAQVDTHAAERETLTTKLSELARDHSAAAAEKANIVAELAALKTQHESVRQVDDNDDVVGGVHKAEREALELQLAALHEKAAQRDAELAAFSEREASLSAEKNAVSAQHEQALGNLRAQLETHQADRKRQEEAHAALVGEHAVKLAEVEGELQAFKDTVVPELERRVAVAVEDRDAVRNELSARTSEAEQLAAEVNALRAQVDKAHAAQAELEAILASIKNDHAAAHALWSETELKLRADVEAAIAESAALQATHASRVAELEEQHLAARRAHEISESGARDLASLHTDLAAQLVARTEAEAVLRVELEAAKRRVEELEAAIHDYEAESKARIVELESQCEALRAENAERRQQAIDAQSSSARDVVEPSDREVDGVVNAALLSAELDLLREAARKRDEELAAVHADLAQARLRVQELKVEVDRVRELEGLHETTTARMAELDSHHQTAQTKIAELEAALAAAAAAHAAAEAHAQKPTATNVETSTENGDVVNMYREQISEVCNDRNAIQAEIEQLKGVMATMATAEQVMEFKKTGAEKEALQTETVALRATLEELNGKVATLSQSEANLAAELHAARNDAAAKHQETEARLLAKVQHLEAVALDLRDQLAVAAEARSSRGSVGPQPQLQQPAPWQRDRSALSMQATKAQAAPQQQQQQHQQYDSHDFEDAMSVHSSRKRSMDSLDSAAVGHRPFSFVESIRARPTAVYNHSGLALVPQSTSRSPRSIIHSARAIADASFSKSGAPETASLAERERQELLHMIEILSAHISTADQQLNEDHGRVAQLQRELNAARAEIGTASQQSEQRAAKLQERVDKQLDEIANMEYELVKARSNENAAVMRVKELEEQMMKKVKEAEQVARSSTAATTNGKSGTSTARSSRAARRGDAAFTPLELKEVMPALLFEEYSTRRGSNEKRSSKTTFADASASASPAAPGDRAISSLPPRRSSARPPPRQSVTPSDSDIDRWRTTSALHVTNNVSTSTLTPVAEEGGGATAAPIPTANGGTQTPQEQQAVIGELGMELSASRRRVRDLENAVADLERLQADSKSSVRVLVERIRVLEEEEGGGGGHANGNNRPPPPPTLQQDGPLPPLPPQAVFTAAAAAPPAAEQSGGREGGRISSRGLFSRSRNSARSKSRDPAQQPQTRDRQQQTPPPRDGPVFPPPPASPPPRPWRNLSDLDLPSSGRMMMSAQQQQQQQQQQQHQQHQQQQQSDGQPGGQPRQSISETALSRSKSSAAGGAFGDSSSPSADSAMKKKRSFWWSKKSS</sequence>
<feature type="compositionally biased region" description="Basic and acidic residues" evidence="2">
    <location>
        <begin position="1818"/>
        <end position="1827"/>
    </location>
</feature>
<reference evidence="3" key="1">
    <citation type="submission" date="2020-05" db="EMBL/GenBank/DDBJ databases">
        <title>Phylogenomic resolution of chytrid fungi.</title>
        <authorList>
            <person name="Stajich J.E."/>
            <person name="Amses K."/>
            <person name="Simmons R."/>
            <person name="Seto K."/>
            <person name="Myers J."/>
            <person name="Bonds A."/>
            <person name="Quandt C.A."/>
            <person name="Barry K."/>
            <person name="Liu P."/>
            <person name="Grigoriev I."/>
            <person name="Longcore J.E."/>
            <person name="James T.Y."/>
        </authorList>
    </citation>
    <scope>NUCLEOTIDE SEQUENCE</scope>
    <source>
        <strain evidence="3">JEL0379</strain>
    </source>
</reference>
<keyword evidence="4" id="KW-1185">Reference proteome</keyword>
<feature type="compositionally biased region" description="Low complexity" evidence="2">
    <location>
        <begin position="2139"/>
        <end position="2162"/>
    </location>
</feature>
<feature type="compositionally biased region" description="Polar residues" evidence="2">
    <location>
        <begin position="1"/>
        <end position="11"/>
    </location>
</feature>
<protein>
    <submittedName>
        <fullName evidence="3">Uncharacterized protein</fullName>
    </submittedName>
</protein>
<feature type="coiled-coil region" evidence="1">
    <location>
        <begin position="1089"/>
        <end position="1116"/>
    </location>
</feature>
<gene>
    <name evidence="3" type="ORF">HDU87_001813</name>
</gene>
<feature type="coiled-coil region" evidence="1">
    <location>
        <begin position="1308"/>
        <end position="1380"/>
    </location>
</feature>
<feature type="region of interest" description="Disordered" evidence="2">
    <location>
        <begin position="1818"/>
        <end position="1876"/>
    </location>
</feature>
<feature type="compositionally biased region" description="Pro residues" evidence="2">
    <location>
        <begin position="2063"/>
        <end position="2083"/>
    </location>
</feature>
<feature type="compositionally biased region" description="Polar residues" evidence="2">
    <location>
        <begin position="143"/>
        <end position="164"/>
    </location>
</feature>
<feature type="region of interest" description="Disordered" evidence="2">
    <location>
        <begin position="63"/>
        <end position="196"/>
    </location>
</feature>
<feature type="coiled-coil region" evidence="1">
    <location>
        <begin position="499"/>
        <end position="583"/>
    </location>
</feature>
<feature type="compositionally biased region" description="Low complexity" evidence="2">
    <location>
        <begin position="2029"/>
        <end position="2055"/>
    </location>
</feature>
<evidence type="ECO:0000256" key="1">
    <source>
        <dbReference type="SAM" id="Coils"/>
    </source>
</evidence>
<dbReference type="GO" id="GO:0000785">
    <property type="term" value="C:chromatin"/>
    <property type="evidence" value="ECO:0007669"/>
    <property type="project" value="TreeGrafter"/>
</dbReference>
<evidence type="ECO:0000313" key="3">
    <source>
        <dbReference type="EMBL" id="KAJ3180700.1"/>
    </source>
</evidence>
<dbReference type="GO" id="GO:0007076">
    <property type="term" value="P:mitotic chromosome condensation"/>
    <property type="evidence" value="ECO:0007669"/>
    <property type="project" value="TreeGrafter"/>
</dbReference>
<feature type="compositionally biased region" description="Low complexity" evidence="2">
    <location>
        <begin position="1532"/>
        <end position="1542"/>
    </location>
</feature>
<proteinExistence type="predicted"/>
<feature type="compositionally biased region" description="Low complexity" evidence="2">
    <location>
        <begin position="1895"/>
        <end position="1916"/>
    </location>
</feature>
<feature type="region of interest" description="Disordered" evidence="2">
    <location>
        <begin position="842"/>
        <end position="864"/>
    </location>
</feature>
<feature type="compositionally biased region" description="Low complexity" evidence="2">
    <location>
        <begin position="82"/>
        <end position="105"/>
    </location>
</feature>
<evidence type="ECO:0000256" key="2">
    <source>
        <dbReference type="SAM" id="MobiDB-lite"/>
    </source>
</evidence>
<feature type="coiled-coil region" evidence="1">
    <location>
        <begin position="975"/>
        <end position="1041"/>
    </location>
</feature>
<dbReference type="GO" id="GO:0000796">
    <property type="term" value="C:condensin complex"/>
    <property type="evidence" value="ECO:0007669"/>
    <property type="project" value="TreeGrafter"/>
</dbReference>